<reference evidence="1" key="1">
    <citation type="submission" date="2018-06" db="EMBL/GenBank/DDBJ databases">
        <authorList>
            <person name="Zhirakovskaya E."/>
        </authorList>
    </citation>
    <scope>NUCLEOTIDE SEQUENCE</scope>
</reference>
<name>A0A3B0UY53_9ZZZZ</name>
<evidence type="ECO:0000313" key="1">
    <source>
        <dbReference type="EMBL" id="VAW35811.1"/>
    </source>
</evidence>
<protein>
    <submittedName>
        <fullName evidence="1">Uncharacterized protein</fullName>
    </submittedName>
</protein>
<organism evidence="1">
    <name type="scientific">hydrothermal vent metagenome</name>
    <dbReference type="NCBI Taxonomy" id="652676"/>
    <lineage>
        <taxon>unclassified sequences</taxon>
        <taxon>metagenomes</taxon>
        <taxon>ecological metagenomes</taxon>
    </lineage>
</organism>
<dbReference type="AlphaFoldDB" id="A0A3B0UY53"/>
<proteinExistence type="predicted"/>
<sequence length="105" mass="12145">MCIQRINRKQNGKVYTSIILARSYRENGKQKRETIAVLTKWPKHLVAALEAGLKNKQLTDFKDFQYTQGKSYGGIYVMNETCKRLGACPRIKTYCEKDKFGQFST</sequence>
<dbReference type="EMBL" id="UOEW01000114">
    <property type="protein sequence ID" value="VAW35811.1"/>
    <property type="molecule type" value="Genomic_DNA"/>
</dbReference>
<gene>
    <name evidence="1" type="ORF">MNBD_GAMMA01-694</name>
</gene>
<accession>A0A3B0UY53</accession>